<evidence type="ECO:0000259" key="11">
    <source>
        <dbReference type="Pfam" id="PF22842"/>
    </source>
</evidence>
<keyword evidence="5" id="KW-0732">Signal</keyword>
<evidence type="ECO:0000256" key="4">
    <source>
        <dbReference type="ARBA" id="ARBA00022723"/>
    </source>
</evidence>
<evidence type="ECO:0000256" key="9">
    <source>
        <dbReference type="SAM" id="MobiDB-lite"/>
    </source>
</evidence>
<dbReference type="GO" id="GO:0046872">
    <property type="term" value="F:metal ion binding"/>
    <property type="evidence" value="ECO:0007669"/>
    <property type="project" value="UniProtKB-KW"/>
</dbReference>
<gene>
    <name evidence="12" type="ORF">AB5J49_42890</name>
</gene>
<dbReference type="PANTHER" id="PTHR40088:SF1">
    <property type="entry name" value="PECTATE LYASE PEL9"/>
    <property type="match status" value="1"/>
</dbReference>
<organism evidence="12">
    <name type="scientific">Streptomyces sp. R28</name>
    <dbReference type="NCBI Taxonomy" id="3238628"/>
    <lineage>
        <taxon>Bacteria</taxon>
        <taxon>Bacillati</taxon>
        <taxon>Actinomycetota</taxon>
        <taxon>Actinomycetes</taxon>
        <taxon>Kitasatosporales</taxon>
        <taxon>Streptomycetaceae</taxon>
        <taxon>Streptomyces</taxon>
    </lineage>
</organism>
<evidence type="ECO:0000259" key="10">
    <source>
        <dbReference type="Pfam" id="PF07602"/>
    </source>
</evidence>
<keyword evidence="6" id="KW-0106">Calcium</keyword>
<dbReference type="Pfam" id="PF22842">
    <property type="entry name" value="Pel9A-like_beta_helix"/>
    <property type="match status" value="1"/>
</dbReference>
<dbReference type="Pfam" id="PF07602">
    <property type="entry name" value="DUF1565"/>
    <property type="match status" value="1"/>
</dbReference>
<dbReference type="EMBL" id="CP163439">
    <property type="protein sequence ID" value="XDQ39570.1"/>
    <property type="molecule type" value="Genomic_DNA"/>
</dbReference>
<feature type="region of interest" description="Disordered" evidence="9">
    <location>
        <begin position="372"/>
        <end position="391"/>
    </location>
</feature>
<keyword evidence="3" id="KW-0964">Secreted</keyword>
<dbReference type="GO" id="GO:0005576">
    <property type="term" value="C:extracellular region"/>
    <property type="evidence" value="ECO:0007669"/>
    <property type="project" value="UniProtKB-SubCell"/>
</dbReference>
<dbReference type="SMART" id="SM00710">
    <property type="entry name" value="PbH1"/>
    <property type="match status" value="6"/>
</dbReference>
<dbReference type="SUPFAM" id="SSF51126">
    <property type="entry name" value="Pectin lyase-like"/>
    <property type="match status" value="1"/>
</dbReference>
<dbReference type="AlphaFoldDB" id="A0AB39Q8I0"/>
<evidence type="ECO:0000256" key="1">
    <source>
        <dbReference type="ARBA" id="ARBA00001913"/>
    </source>
</evidence>
<feature type="domain" description="DUF1565" evidence="10">
    <location>
        <begin position="45"/>
        <end position="81"/>
    </location>
</feature>
<dbReference type="InterPro" id="IPR006626">
    <property type="entry name" value="PbH1"/>
</dbReference>
<keyword evidence="4" id="KW-0479">Metal-binding</keyword>
<feature type="region of interest" description="Disordered" evidence="9">
    <location>
        <begin position="189"/>
        <end position="213"/>
    </location>
</feature>
<evidence type="ECO:0000256" key="2">
    <source>
        <dbReference type="ARBA" id="ARBA00004613"/>
    </source>
</evidence>
<proteinExistence type="inferred from homology"/>
<reference evidence="12" key="1">
    <citation type="submission" date="2024-07" db="EMBL/GenBank/DDBJ databases">
        <authorList>
            <person name="Yu S.T."/>
        </authorList>
    </citation>
    <scope>NUCLEOTIDE SEQUENCE</scope>
    <source>
        <strain evidence="12">R28</strain>
    </source>
</reference>
<evidence type="ECO:0000256" key="7">
    <source>
        <dbReference type="ARBA" id="ARBA00023239"/>
    </source>
</evidence>
<keyword evidence="7" id="KW-0456">Lyase</keyword>
<comment type="subcellular location">
    <subcellularLocation>
        <location evidence="2">Secreted</location>
    </subcellularLocation>
</comment>
<comment type="cofactor">
    <cofactor evidence="1">
        <name>Ca(2+)</name>
        <dbReference type="ChEBI" id="CHEBI:29108"/>
    </cofactor>
</comment>
<dbReference type="Gene3D" id="2.160.20.10">
    <property type="entry name" value="Single-stranded right-handed beta-helix, Pectin lyase-like"/>
    <property type="match status" value="1"/>
</dbReference>
<evidence type="ECO:0000256" key="5">
    <source>
        <dbReference type="ARBA" id="ARBA00022729"/>
    </source>
</evidence>
<feature type="compositionally biased region" description="Basic and acidic residues" evidence="9">
    <location>
        <begin position="196"/>
        <end position="205"/>
    </location>
</feature>
<dbReference type="RefSeq" id="WP_369174292.1">
    <property type="nucleotide sequence ID" value="NZ_CP163439.1"/>
</dbReference>
<sequence>MGDTVSGMRGTAIWTVAAVGAALLTVLGPASEASGATTLVVASDGSDSAPGTLAQPLRTIQRAVDLAKPGDVITVRGGTYALTDNITISTSGTASQPVSLGPYQGERVVVDGERLPASHTPVGGSIPRAERGAIHMEASHWRISGLELVNGPYGIYCDGCDNNVFSRLVTHDNYESGFQLQGSSSNNQILNLDSYGNRDPRKNGESADGLAIKEGSGTGNVVRGARLWNNVDDGFDAWKFASPIRIENTIAYGNGYNRWNFPDFSGDGNGFKMGGGSPAPAVAHTLRNTISYRNAAHGVTDNGNPGALALTRNTTWANAGTGFDADVSGGTATLTANLSVADARAAAVGSGTVASGNSWNLGGTWNASSVLSTDPAPITGPRSADGSLPSAPEFLVPRSGVAVGARF</sequence>
<dbReference type="InterPro" id="IPR011459">
    <property type="entry name" value="DUF1565"/>
</dbReference>
<evidence type="ECO:0000256" key="3">
    <source>
        <dbReference type="ARBA" id="ARBA00022525"/>
    </source>
</evidence>
<evidence type="ECO:0000313" key="12">
    <source>
        <dbReference type="EMBL" id="XDQ39570.1"/>
    </source>
</evidence>
<name>A0AB39Q8I0_9ACTN</name>
<evidence type="ECO:0000256" key="8">
    <source>
        <dbReference type="ARBA" id="ARBA00038263"/>
    </source>
</evidence>
<dbReference type="InterPro" id="IPR052052">
    <property type="entry name" value="Polysaccharide_Lyase_9"/>
</dbReference>
<dbReference type="InterPro" id="IPR011050">
    <property type="entry name" value="Pectin_lyase_fold/virulence"/>
</dbReference>
<feature type="domain" description="Pel9A-like right handed beta-helix region" evidence="11">
    <location>
        <begin position="158"/>
        <end position="322"/>
    </location>
</feature>
<evidence type="ECO:0000256" key="6">
    <source>
        <dbReference type="ARBA" id="ARBA00022837"/>
    </source>
</evidence>
<comment type="similarity">
    <text evidence="8">Belongs to the polysaccharide lyase 9 family.</text>
</comment>
<dbReference type="PANTHER" id="PTHR40088">
    <property type="entry name" value="PECTATE LYASE (EUROFUNG)"/>
    <property type="match status" value="1"/>
</dbReference>
<accession>A0AB39Q8I0</accession>
<dbReference type="InterPro" id="IPR053868">
    <property type="entry name" value="Pel9A-like_beta_helix"/>
</dbReference>
<dbReference type="InterPro" id="IPR012334">
    <property type="entry name" value="Pectin_lyas_fold"/>
</dbReference>
<dbReference type="GO" id="GO:0016837">
    <property type="term" value="F:carbon-oxygen lyase activity, acting on polysaccharides"/>
    <property type="evidence" value="ECO:0007669"/>
    <property type="project" value="TreeGrafter"/>
</dbReference>
<protein>
    <submittedName>
        <fullName evidence="12">Right-handed parallel beta-helix repeat-containing protein</fullName>
    </submittedName>
</protein>